<dbReference type="Proteomes" id="UP001501009">
    <property type="component" value="Unassembled WGS sequence"/>
</dbReference>
<accession>A0ABP7HNE4</accession>
<feature type="compositionally biased region" description="Basic and acidic residues" evidence="1">
    <location>
        <begin position="36"/>
        <end position="54"/>
    </location>
</feature>
<dbReference type="EMBL" id="BAABDE010000016">
    <property type="protein sequence ID" value="GAA3798299.1"/>
    <property type="molecule type" value="Genomic_DNA"/>
</dbReference>
<evidence type="ECO:0000313" key="3">
    <source>
        <dbReference type="Proteomes" id="UP001501009"/>
    </source>
</evidence>
<proteinExistence type="predicted"/>
<keyword evidence="3" id="KW-1185">Reference proteome</keyword>
<feature type="region of interest" description="Disordered" evidence="1">
    <location>
        <begin position="1"/>
        <end position="88"/>
    </location>
</feature>
<name>A0ABP7HNE4_9ACTN</name>
<protein>
    <submittedName>
        <fullName evidence="2">Uncharacterized protein</fullName>
    </submittedName>
</protein>
<sequence>MEEIPPHTPDQDLQDHCHGNRRRRPADRHAGGHSRSTSDDGRQPDDGQRVRPQREPQPLHPPRQAAQRSCDVDRQHSDTAALRQPSRGPRYYWAQITGARRGDTVTLFWDIDYGSWRDSGACSATVHSGSAQNTRAVKVVHGRGFYLEAQACGHHAGRSSCTASRP</sequence>
<evidence type="ECO:0000313" key="2">
    <source>
        <dbReference type="EMBL" id="GAA3798299.1"/>
    </source>
</evidence>
<evidence type="ECO:0000256" key="1">
    <source>
        <dbReference type="SAM" id="MobiDB-lite"/>
    </source>
</evidence>
<feature type="compositionally biased region" description="Basic and acidic residues" evidence="1">
    <location>
        <begin position="9"/>
        <end position="18"/>
    </location>
</feature>
<gene>
    <name evidence="2" type="ORF">GCM10022403_035170</name>
</gene>
<organism evidence="2 3">
    <name type="scientific">Streptomyces coacervatus</name>
    <dbReference type="NCBI Taxonomy" id="647381"/>
    <lineage>
        <taxon>Bacteria</taxon>
        <taxon>Bacillati</taxon>
        <taxon>Actinomycetota</taxon>
        <taxon>Actinomycetes</taxon>
        <taxon>Kitasatosporales</taxon>
        <taxon>Streptomycetaceae</taxon>
        <taxon>Streptomyces</taxon>
    </lineage>
</organism>
<reference evidence="3" key="1">
    <citation type="journal article" date="2019" name="Int. J. Syst. Evol. Microbiol.">
        <title>The Global Catalogue of Microorganisms (GCM) 10K type strain sequencing project: providing services to taxonomists for standard genome sequencing and annotation.</title>
        <authorList>
            <consortium name="The Broad Institute Genomics Platform"/>
            <consortium name="The Broad Institute Genome Sequencing Center for Infectious Disease"/>
            <person name="Wu L."/>
            <person name="Ma J."/>
        </authorList>
    </citation>
    <scope>NUCLEOTIDE SEQUENCE [LARGE SCALE GENOMIC DNA]</scope>
    <source>
        <strain evidence="3">JCM 17138</strain>
    </source>
</reference>
<comment type="caution">
    <text evidence="2">The sequence shown here is derived from an EMBL/GenBank/DDBJ whole genome shotgun (WGS) entry which is preliminary data.</text>
</comment>